<keyword evidence="3" id="KW-1185">Reference proteome</keyword>
<organism evidence="2 3">
    <name type="scientific">Kingdonia uniflora</name>
    <dbReference type="NCBI Taxonomy" id="39325"/>
    <lineage>
        <taxon>Eukaryota</taxon>
        <taxon>Viridiplantae</taxon>
        <taxon>Streptophyta</taxon>
        <taxon>Embryophyta</taxon>
        <taxon>Tracheophyta</taxon>
        <taxon>Spermatophyta</taxon>
        <taxon>Magnoliopsida</taxon>
        <taxon>Ranunculales</taxon>
        <taxon>Circaeasteraceae</taxon>
        <taxon>Kingdonia</taxon>
    </lineage>
</organism>
<feature type="region of interest" description="Disordered" evidence="1">
    <location>
        <begin position="18"/>
        <end position="41"/>
    </location>
</feature>
<feature type="compositionally biased region" description="Basic residues" evidence="1">
    <location>
        <begin position="28"/>
        <end position="41"/>
    </location>
</feature>
<dbReference type="AlphaFoldDB" id="A0A7J7N971"/>
<evidence type="ECO:0000313" key="3">
    <source>
        <dbReference type="Proteomes" id="UP000541444"/>
    </source>
</evidence>
<dbReference type="PANTHER" id="PTHR35123:SF2">
    <property type="entry name" value="UBIQUITIN CARBOXYL-TERMINAL HYDROLASE-LIKE PROTEIN"/>
    <property type="match status" value="1"/>
</dbReference>
<gene>
    <name evidence="2" type="ORF">GIB67_029277</name>
</gene>
<evidence type="ECO:0000256" key="1">
    <source>
        <dbReference type="SAM" id="MobiDB-lite"/>
    </source>
</evidence>
<comment type="caution">
    <text evidence="2">The sequence shown here is derived from an EMBL/GenBank/DDBJ whole genome shotgun (WGS) entry which is preliminary data.</text>
</comment>
<dbReference type="PANTHER" id="PTHR35123">
    <property type="entry name" value="OS07G0633900 PROTEIN-RELATED"/>
    <property type="match status" value="1"/>
</dbReference>
<dbReference type="EMBL" id="JACGCM010000981">
    <property type="protein sequence ID" value="KAF6163428.1"/>
    <property type="molecule type" value="Genomic_DNA"/>
</dbReference>
<accession>A0A7J7N971</accession>
<sequence length="143" mass="16099">MSDIQEQLLQSDVDFSVDDDDVDDLQTKRRGKKKKKKKMKKAKEMVLSPLKTIKRLCNNNNKSTISPGKLCSTSENGGVSCYLCFMQPLVSDSSPKSQTSDPNNAEFGYDFLKVFMETNDFYSSDCNVHITDTDVSSHSNNNH</sequence>
<dbReference type="Proteomes" id="UP000541444">
    <property type="component" value="Unassembled WGS sequence"/>
</dbReference>
<protein>
    <submittedName>
        <fullName evidence="2">Uncharacterized protein</fullName>
    </submittedName>
</protein>
<name>A0A7J7N971_9MAGN</name>
<dbReference type="OrthoDB" id="693585at2759"/>
<proteinExistence type="predicted"/>
<evidence type="ECO:0000313" key="2">
    <source>
        <dbReference type="EMBL" id="KAF6163428.1"/>
    </source>
</evidence>
<reference evidence="2 3" key="1">
    <citation type="journal article" date="2020" name="IScience">
        <title>Genome Sequencing of the Endangered Kingdonia uniflora (Circaeasteraceae, Ranunculales) Reveals Potential Mechanisms of Evolutionary Specialization.</title>
        <authorList>
            <person name="Sun Y."/>
            <person name="Deng T."/>
            <person name="Zhang A."/>
            <person name="Moore M.J."/>
            <person name="Landis J.B."/>
            <person name="Lin N."/>
            <person name="Zhang H."/>
            <person name="Zhang X."/>
            <person name="Huang J."/>
            <person name="Zhang X."/>
            <person name="Sun H."/>
            <person name="Wang H."/>
        </authorList>
    </citation>
    <scope>NUCLEOTIDE SEQUENCE [LARGE SCALE GENOMIC DNA]</scope>
    <source>
        <strain evidence="2">TB1705</strain>
        <tissue evidence="2">Leaf</tissue>
    </source>
</reference>